<dbReference type="KEGG" id="fcm:BIW12_03325"/>
<evidence type="ECO:0000313" key="4">
    <source>
        <dbReference type="EMBL" id="AOZ98540.1"/>
    </source>
</evidence>
<dbReference type="Proteomes" id="UP000178198">
    <property type="component" value="Chromosome"/>
</dbReference>
<evidence type="ECO:0000256" key="2">
    <source>
        <dbReference type="ARBA" id="ARBA00022679"/>
    </source>
</evidence>
<dbReference type="RefSeq" id="WP_071183808.1">
    <property type="nucleotide sequence ID" value="NZ_CP017774.1"/>
</dbReference>
<dbReference type="GO" id="GO:0016758">
    <property type="term" value="F:hexosyltransferase activity"/>
    <property type="evidence" value="ECO:0007669"/>
    <property type="project" value="UniProtKB-ARBA"/>
</dbReference>
<dbReference type="Pfam" id="PF00535">
    <property type="entry name" value="Glycos_transf_2"/>
    <property type="match status" value="1"/>
</dbReference>
<keyword evidence="5" id="KW-1185">Reference proteome</keyword>
<evidence type="ECO:0000313" key="5">
    <source>
        <dbReference type="Proteomes" id="UP000178198"/>
    </source>
</evidence>
<dbReference type="InterPro" id="IPR029044">
    <property type="entry name" value="Nucleotide-diphossugar_trans"/>
</dbReference>
<dbReference type="CDD" id="cd00761">
    <property type="entry name" value="Glyco_tranf_GTA_type"/>
    <property type="match status" value="1"/>
</dbReference>
<keyword evidence="2" id="KW-0808">Transferase</keyword>
<protein>
    <recommendedName>
        <fullName evidence="3">Glycosyltransferase 2-like domain-containing protein</fullName>
    </recommendedName>
</protein>
<keyword evidence="1" id="KW-0328">Glycosyltransferase</keyword>
<dbReference type="STRING" id="1306519.BIW12_03325"/>
<dbReference type="Gene3D" id="3.90.550.10">
    <property type="entry name" value="Spore Coat Polysaccharide Biosynthesis Protein SpsA, Chain A"/>
    <property type="match status" value="1"/>
</dbReference>
<proteinExistence type="predicted"/>
<name>A0A1D9P7I6_9FLAO</name>
<reference evidence="4 5" key="1">
    <citation type="submission" date="2016-10" db="EMBL/GenBank/DDBJ databases">
        <title>Complete Genome Sequence of Flavobacterium sp. PK15.</title>
        <authorList>
            <person name="Ekwe A."/>
            <person name="Kim S.B."/>
        </authorList>
    </citation>
    <scope>NUCLEOTIDE SEQUENCE [LARGE SCALE GENOMIC DNA]</scope>
    <source>
        <strain evidence="4 5">PK15</strain>
    </source>
</reference>
<gene>
    <name evidence="4" type="ORF">BIW12_03325</name>
</gene>
<dbReference type="PANTHER" id="PTHR22916:SF51">
    <property type="entry name" value="GLYCOSYLTRANSFERASE EPSH-RELATED"/>
    <property type="match status" value="1"/>
</dbReference>
<sequence>MVKPTISIIVPVYNSSAFLKKCLESILMQTYSDFELLLINDGSTDTSLDIALSYANLDNRIIIINQLNQGVSAARNHGLVKAGGDFVAFIDADDWLEPEYLNELVNDMITNEADLVCSGYYDYSVYARRLAVHDFSKKGDSVKMPEMMYALLNGTAGVPWAKLYRKAIIDNFGIRFNNQVKMSEDLVFNLEYVSYCEKIIINKYHGYNYNRLNSTSASSKINPDYLSSYEISNELMIQLWRKIKLDDLKLFNYINQRLRLFIVTVCDNIATNKNIGVFKRIEQIRFFLEESLPEKYIKPFKTEKEIPLWFLMNEYYWCSYFYFWLKKSFYQFKLKMKTL</sequence>
<dbReference type="InterPro" id="IPR001173">
    <property type="entry name" value="Glyco_trans_2-like"/>
</dbReference>
<evidence type="ECO:0000259" key="3">
    <source>
        <dbReference type="Pfam" id="PF00535"/>
    </source>
</evidence>
<dbReference type="PANTHER" id="PTHR22916">
    <property type="entry name" value="GLYCOSYLTRANSFERASE"/>
    <property type="match status" value="1"/>
</dbReference>
<organism evidence="4 5">
    <name type="scientific">Flavobacterium commune</name>
    <dbReference type="NCBI Taxonomy" id="1306519"/>
    <lineage>
        <taxon>Bacteria</taxon>
        <taxon>Pseudomonadati</taxon>
        <taxon>Bacteroidota</taxon>
        <taxon>Flavobacteriia</taxon>
        <taxon>Flavobacteriales</taxon>
        <taxon>Flavobacteriaceae</taxon>
        <taxon>Flavobacterium</taxon>
    </lineage>
</organism>
<evidence type="ECO:0000256" key="1">
    <source>
        <dbReference type="ARBA" id="ARBA00022676"/>
    </source>
</evidence>
<accession>A0A1D9P7I6</accession>
<dbReference type="AlphaFoldDB" id="A0A1D9P7I6"/>
<feature type="domain" description="Glycosyltransferase 2-like" evidence="3">
    <location>
        <begin position="7"/>
        <end position="163"/>
    </location>
</feature>
<dbReference type="EMBL" id="CP017774">
    <property type="protein sequence ID" value="AOZ98540.1"/>
    <property type="molecule type" value="Genomic_DNA"/>
</dbReference>
<dbReference type="OrthoDB" id="396512at2"/>
<dbReference type="SUPFAM" id="SSF53448">
    <property type="entry name" value="Nucleotide-diphospho-sugar transferases"/>
    <property type="match status" value="1"/>
</dbReference>